<feature type="transmembrane region" description="Helical" evidence="1">
    <location>
        <begin position="20"/>
        <end position="41"/>
    </location>
</feature>
<evidence type="ECO:0000256" key="1">
    <source>
        <dbReference type="SAM" id="Phobius"/>
    </source>
</evidence>
<organism evidence="2">
    <name type="scientific">human gut metagenome</name>
    <dbReference type="NCBI Taxonomy" id="408170"/>
    <lineage>
        <taxon>unclassified sequences</taxon>
        <taxon>metagenomes</taxon>
        <taxon>organismal metagenomes</taxon>
    </lineage>
</organism>
<comment type="caution">
    <text evidence="2">The sequence shown here is derived from an EMBL/GenBank/DDBJ whole genome shotgun (WGS) entry which is preliminary data.</text>
</comment>
<dbReference type="AlphaFoldDB" id="K1TNC1"/>
<proteinExistence type="predicted"/>
<keyword evidence="1" id="KW-0812">Transmembrane</keyword>
<protein>
    <submittedName>
        <fullName evidence="2">Uncharacterized protein</fullName>
    </submittedName>
</protein>
<evidence type="ECO:0000313" key="2">
    <source>
        <dbReference type="EMBL" id="EKC60831.1"/>
    </source>
</evidence>
<name>K1TNC1_9ZZZZ</name>
<reference evidence="2" key="1">
    <citation type="journal article" date="2013" name="Environ. Microbiol.">
        <title>Microbiota from the distal guts of lean and obese adolescents exhibit partial functional redundancy besides clear differences in community structure.</title>
        <authorList>
            <person name="Ferrer M."/>
            <person name="Ruiz A."/>
            <person name="Lanza F."/>
            <person name="Haange S.B."/>
            <person name="Oberbach A."/>
            <person name="Till H."/>
            <person name="Bargiela R."/>
            <person name="Campoy C."/>
            <person name="Segura M.T."/>
            <person name="Richter M."/>
            <person name="von Bergen M."/>
            <person name="Seifert J."/>
            <person name="Suarez A."/>
        </authorList>
    </citation>
    <scope>NUCLEOTIDE SEQUENCE</scope>
</reference>
<feature type="non-terminal residue" evidence="2">
    <location>
        <position position="42"/>
    </location>
</feature>
<accession>K1TNC1</accession>
<sequence length="42" mass="4507">MPARLAEELIAHVPDVRWAVSVLALLAGFISAFVDNVATVLM</sequence>
<keyword evidence="1" id="KW-1133">Transmembrane helix</keyword>
<dbReference type="EMBL" id="AJWZ01006065">
    <property type="protein sequence ID" value="EKC60831.1"/>
    <property type="molecule type" value="Genomic_DNA"/>
</dbReference>
<keyword evidence="1" id="KW-0472">Membrane</keyword>
<gene>
    <name evidence="2" type="ORF">OBE_08777</name>
</gene>